<dbReference type="Gene3D" id="1.20.1640.10">
    <property type="entry name" value="Multidrug efflux transporter AcrB transmembrane domain"/>
    <property type="match status" value="2"/>
</dbReference>
<feature type="transmembrane region" description="Helical" evidence="1">
    <location>
        <begin position="12"/>
        <end position="32"/>
    </location>
</feature>
<feature type="transmembrane region" description="Helical" evidence="1">
    <location>
        <begin position="969"/>
        <end position="989"/>
    </location>
</feature>
<dbReference type="AlphaFoldDB" id="A0A2N5Y1G0"/>
<protein>
    <submittedName>
        <fullName evidence="2">AcrB/AcrD/AcrF family protein</fullName>
    </submittedName>
</protein>
<evidence type="ECO:0000313" key="2">
    <source>
        <dbReference type="EMBL" id="PLW82228.1"/>
    </source>
</evidence>
<feature type="transmembrane region" description="Helical" evidence="1">
    <location>
        <begin position="533"/>
        <end position="555"/>
    </location>
</feature>
<name>A0A2N5Y1G0_9GAMM</name>
<dbReference type="PRINTS" id="PR00702">
    <property type="entry name" value="ACRIFLAVINRP"/>
</dbReference>
<reference evidence="3" key="1">
    <citation type="submission" date="2017-11" db="EMBL/GenBank/DDBJ databases">
        <title>The draft genome sequence of Chromatocurvus sp. F02.</title>
        <authorList>
            <person name="Du Z.-J."/>
            <person name="Chang Y.-Q."/>
        </authorList>
    </citation>
    <scope>NUCLEOTIDE SEQUENCE [LARGE SCALE GENOMIC DNA]</scope>
    <source>
        <strain evidence="3">F02</strain>
    </source>
</reference>
<evidence type="ECO:0000313" key="3">
    <source>
        <dbReference type="Proteomes" id="UP000234845"/>
    </source>
</evidence>
<accession>A0A2N5Y1G0</accession>
<proteinExistence type="predicted"/>
<dbReference type="PANTHER" id="PTHR32063:SF18">
    <property type="entry name" value="CATION EFFLUX SYSTEM PROTEIN"/>
    <property type="match status" value="1"/>
</dbReference>
<feature type="transmembrane region" description="Helical" evidence="1">
    <location>
        <begin position="926"/>
        <end position="948"/>
    </location>
</feature>
<dbReference type="Pfam" id="PF00873">
    <property type="entry name" value="ACR_tran"/>
    <property type="match status" value="1"/>
</dbReference>
<feature type="transmembrane region" description="Helical" evidence="1">
    <location>
        <begin position="338"/>
        <end position="355"/>
    </location>
</feature>
<feature type="transmembrane region" description="Helical" evidence="1">
    <location>
        <begin position="872"/>
        <end position="891"/>
    </location>
</feature>
<feature type="transmembrane region" description="Helical" evidence="1">
    <location>
        <begin position="437"/>
        <end position="455"/>
    </location>
</feature>
<organism evidence="2 3">
    <name type="scientific">Kineobactrum sediminis</name>
    <dbReference type="NCBI Taxonomy" id="1905677"/>
    <lineage>
        <taxon>Bacteria</taxon>
        <taxon>Pseudomonadati</taxon>
        <taxon>Pseudomonadota</taxon>
        <taxon>Gammaproteobacteria</taxon>
        <taxon>Cellvibrionales</taxon>
        <taxon>Halieaceae</taxon>
        <taxon>Kineobactrum</taxon>
    </lineage>
</organism>
<dbReference type="Proteomes" id="UP000234845">
    <property type="component" value="Unassembled WGS sequence"/>
</dbReference>
<dbReference type="Gene3D" id="3.30.70.1440">
    <property type="entry name" value="Multidrug efflux transporter AcrB pore domain"/>
    <property type="match status" value="1"/>
</dbReference>
<dbReference type="EMBL" id="PKLZ01000008">
    <property type="protein sequence ID" value="PLW82228.1"/>
    <property type="molecule type" value="Genomic_DNA"/>
</dbReference>
<dbReference type="Gene3D" id="3.30.70.1430">
    <property type="entry name" value="Multidrug efflux transporter AcrB pore domain"/>
    <property type="match status" value="2"/>
</dbReference>
<dbReference type="InterPro" id="IPR027463">
    <property type="entry name" value="AcrB_DN_DC_subdom"/>
</dbReference>
<dbReference type="PANTHER" id="PTHR32063">
    <property type="match status" value="1"/>
</dbReference>
<dbReference type="SUPFAM" id="SSF82693">
    <property type="entry name" value="Multidrug efflux transporter AcrB pore domain, PN1, PN2, PC1 and PC2 subdomains"/>
    <property type="match status" value="1"/>
</dbReference>
<feature type="transmembrane region" description="Helical" evidence="1">
    <location>
        <begin position="898"/>
        <end position="920"/>
    </location>
</feature>
<feature type="transmembrane region" description="Helical" evidence="1">
    <location>
        <begin position="1001"/>
        <end position="1024"/>
    </location>
</feature>
<gene>
    <name evidence="2" type="ORF">CWI75_10635</name>
</gene>
<dbReference type="Gene3D" id="3.30.2090.10">
    <property type="entry name" value="Multidrug efflux transporter AcrB TolC docking domain, DN and DC subdomains"/>
    <property type="match status" value="2"/>
</dbReference>
<evidence type="ECO:0000256" key="1">
    <source>
        <dbReference type="SAM" id="Phobius"/>
    </source>
</evidence>
<feature type="transmembrane region" description="Helical" evidence="1">
    <location>
        <begin position="362"/>
        <end position="381"/>
    </location>
</feature>
<dbReference type="SUPFAM" id="SSF82866">
    <property type="entry name" value="Multidrug efflux transporter AcrB transmembrane domain"/>
    <property type="match status" value="2"/>
</dbReference>
<dbReference type="OrthoDB" id="9757940at2"/>
<keyword evidence="1" id="KW-0472">Membrane</keyword>
<dbReference type="GO" id="GO:0005886">
    <property type="term" value="C:plasma membrane"/>
    <property type="evidence" value="ECO:0007669"/>
    <property type="project" value="TreeGrafter"/>
</dbReference>
<feature type="transmembrane region" description="Helical" evidence="1">
    <location>
        <begin position="467"/>
        <end position="494"/>
    </location>
</feature>
<sequence length="1042" mass="112318">MLARILYGNVRYFTLLVLVIIIVGLAGLRSIARQEDPTITNFVATLTAFYPGADPARIEAMITRPLEDELREITEIDEISSTSSSGVASLRITLVETLSAESIERAWSEIRDAASDAAAGFPVGASAPVFDDDRLNAYTMIVALNGANGVEVPLSLLHRIALDFADRARNFSGTKQVDLYGEPEEEVRVALDEQAMVARGLGLAEIAAALRAADPRVSAGRSIGDDNELIIEVAGEFDSLARIRDVVLRADADGGGILLRDIARVYKTRSTPPAARVLAQGKEGILVGIAMTDGLQVDKWSKQFTDFVADYRLLSPRGVNIEISYDQSVYTVERLKGVSANLAVGVVLVILVLLFTMGWRAALVVAFILPLCSLFSIAVLYQLGVAIHQMSVTGLVVALGLLVDGSIVMTDEVRKRLIDHGDSATSAITGAVGRLRIPLLSSATTTVLAFMPMVILPGPSGDFMGSIAIAVVVMLVGSLLLALIVTPVLAAWLLPKGLTRKGHWWETGIDSGRSGAALTRSLDWSLRNPGSSIALALVLPITGFLSFPTLTAQFFPGTDRDQMYLQVKLPDGRSLQDTTTLVEQLDARLRGDPLIRRVDWTIGESAPAFYYNMFRSRERMPSWAEALVLTRNAKETDDLIRRLQREVDTAYPQARIIVRGIDQGPPVSAPLEIEIYGDNLDILRDLGETFRLRMEQLPDVTHTNTSLVAGAPKLIFNADRTLLQRSGLQARDVAAALDGALRGVTGGELLEGTQRLPVRARLEESAWRSADDIASLYLPLPNGLESRADTLNAVSLRSLGDFTLAPSRSPIARTNGQRTNTVQAFLTRGILPEEALEQLRQDLTDNPILLPQGYRYEFGGDSGERAEVVEQIMGSMGLIIALLIATIVLTFNSWRLSAIAILVCICSMGLSLLSLAIFQYPFGVQAMIGVIGSVGVSINAAIIIMTALQLDEGALAGGLYATRRVVMGSSRHIVSTTVTTFGGFLPLILEGSQFWPPFAMSIAGGVLLSTVVSFFLVPPMFLLVNRVGRKTVAAGAMTASPT</sequence>
<keyword evidence="3" id="KW-1185">Reference proteome</keyword>
<dbReference type="RefSeq" id="WP_101521480.1">
    <property type="nucleotide sequence ID" value="NZ_PKLZ01000008.1"/>
</dbReference>
<dbReference type="InterPro" id="IPR001036">
    <property type="entry name" value="Acrflvin-R"/>
</dbReference>
<keyword evidence="1" id="KW-0812">Transmembrane</keyword>
<keyword evidence="1" id="KW-1133">Transmembrane helix</keyword>
<dbReference type="Gene3D" id="3.30.70.1320">
    <property type="entry name" value="Multidrug efflux transporter AcrB pore domain like"/>
    <property type="match status" value="1"/>
</dbReference>
<comment type="caution">
    <text evidence="2">The sequence shown here is derived from an EMBL/GenBank/DDBJ whole genome shotgun (WGS) entry which is preliminary data.</text>
</comment>
<dbReference type="GO" id="GO:0042910">
    <property type="term" value="F:xenobiotic transmembrane transporter activity"/>
    <property type="evidence" value="ECO:0007669"/>
    <property type="project" value="TreeGrafter"/>
</dbReference>
<dbReference type="SUPFAM" id="SSF82714">
    <property type="entry name" value="Multidrug efflux transporter AcrB TolC docking domain, DN and DC subdomains"/>
    <property type="match status" value="2"/>
</dbReference>